<dbReference type="GeneID" id="20321667"/>
<proteinExistence type="predicted"/>
<keyword evidence="2" id="KW-1185">Reference proteome</keyword>
<evidence type="ECO:0000313" key="2">
    <source>
        <dbReference type="Proteomes" id="UP000054324"/>
    </source>
</evidence>
<dbReference type="RefSeq" id="XP_009171285.1">
    <property type="nucleotide sequence ID" value="XM_009173021.1"/>
</dbReference>
<name>A0A074ZH22_OPIVI</name>
<evidence type="ECO:0000313" key="1">
    <source>
        <dbReference type="EMBL" id="KER24982.1"/>
    </source>
</evidence>
<reference evidence="1 2" key="1">
    <citation type="submission" date="2013-11" db="EMBL/GenBank/DDBJ databases">
        <title>Opisthorchis viverrini - life in the bile duct.</title>
        <authorList>
            <person name="Young N.D."/>
            <person name="Nagarajan N."/>
            <person name="Lin S.J."/>
            <person name="Korhonen P.K."/>
            <person name="Jex A.R."/>
            <person name="Hall R.S."/>
            <person name="Safavi-Hemami H."/>
            <person name="Kaewkong W."/>
            <person name="Bertrand D."/>
            <person name="Gao S."/>
            <person name="Seet Q."/>
            <person name="Wongkham S."/>
            <person name="Teh B.T."/>
            <person name="Wongkham C."/>
            <person name="Intapan P.M."/>
            <person name="Maleewong W."/>
            <person name="Yang X."/>
            <person name="Hu M."/>
            <person name="Wang Z."/>
            <person name="Hofmann A."/>
            <person name="Sternberg P.W."/>
            <person name="Tan P."/>
            <person name="Wang J."/>
            <person name="Gasser R.B."/>
        </authorList>
    </citation>
    <scope>NUCLEOTIDE SEQUENCE [LARGE SCALE GENOMIC DNA]</scope>
</reference>
<dbReference type="CTD" id="20321667"/>
<dbReference type="AlphaFoldDB" id="A0A074ZH22"/>
<dbReference type="KEGG" id="ovi:T265_07488"/>
<sequence length="164" mass="19066">MTVHSLSGAKPWRSKDCYGRICRVWHRRVTGLKDSCLTRPLTIDQPGMRLCECREILSNIAQWIAEVRKPSHHGKSLSLRDDDSSKVRLLLRKLGPAEHDKYANYILPKNPRDINLDETTERRVAMCTLKHSTLRSKQENKLLSLSHWTRLALYQKKLPKTHCN</sequence>
<accession>A0A074ZH22</accession>
<gene>
    <name evidence="1" type="ORF">T265_07488</name>
</gene>
<dbReference type="Proteomes" id="UP000054324">
    <property type="component" value="Unassembled WGS sequence"/>
</dbReference>
<protein>
    <submittedName>
        <fullName evidence="1">Uncharacterized protein</fullName>
    </submittedName>
</protein>
<dbReference type="EMBL" id="KL596791">
    <property type="protein sequence ID" value="KER24982.1"/>
    <property type="molecule type" value="Genomic_DNA"/>
</dbReference>
<organism evidence="1 2">
    <name type="scientific">Opisthorchis viverrini</name>
    <name type="common">Southeast Asian liver fluke</name>
    <dbReference type="NCBI Taxonomy" id="6198"/>
    <lineage>
        <taxon>Eukaryota</taxon>
        <taxon>Metazoa</taxon>
        <taxon>Spiralia</taxon>
        <taxon>Lophotrochozoa</taxon>
        <taxon>Platyhelminthes</taxon>
        <taxon>Trematoda</taxon>
        <taxon>Digenea</taxon>
        <taxon>Opisthorchiida</taxon>
        <taxon>Opisthorchiata</taxon>
        <taxon>Opisthorchiidae</taxon>
        <taxon>Opisthorchis</taxon>
    </lineage>
</organism>